<sequence>MLNETKIREYLEKNHLDAFFMAKRENIRFTSGWTGDDSYLLLTQTGQYFFTDPRYTEQADIEIPDYQIINWRFPGKTVGDSVAKVVAENKIKTIAFEDDYLTFDMYADFENKVKAELVPAGGVIDRMRVIKSPQEIEYARIACEISCRAYKRILKDIHVGATEKELAMKLSLYMTEEGADNQPYGNILISGAKTSLLHGIPSSKAIEYGDLVLMDFGCQYKGYMSDMTRTIVVGKATAKQKEVYDYTRKSLEAVEKMLKAGVNYKDTYPESLKPLEGTEYGPLTYNKIGHSIGLFVHEEPLLAVDYDDLIDENTVLTVEPGIYIPSWGGIRLEDQGLVTKDGFENMISISHDLIEL</sequence>
<dbReference type="STRING" id="1423815.FC27_GL001228"/>
<dbReference type="SUPFAM" id="SSF55920">
    <property type="entry name" value="Creatinase/aminopeptidase"/>
    <property type="match status" value="1"/>
</dbReference>
<dbReference type="Gene3D" id="3.90.230.10">
    <property type="entry name" value="Creatinase/methionine aminopeptidase superfamily"/>
    <property type="match status" value="1"/>
</dbReference>
<organism evidence="3 4">
    <name type="scientific">Companilactobacillus versmoldensis DSM 14857 = KCTC 3814</name>
    <dbReference type="NCBI Taxonomy" id="1423815"/>
    <lineage>
        <taxon>Bacteria</taxon>
        <taxon>Bacillati</taxon>
        <taxon>Bacillota</taxon>
        <taxon>Bacilli</taxon>
        <taxon>Lactobacillales</taxon>
        <taxon>Lactobacillaceae</taxon>
        <taxon>Companilactobacillus</taxon>
    </lineage>
</organism>
<dbReference type="InterPro" id="IPR000994">
    <property type="entry name" value="Pept_M24"/>
</dbReference>
<reference evidence="3 4" key="1">
    <citation type="journal article" date="2015" name="Genome Announc.">
        <title>Expanding the biotechnology potential of lactobacilli through comparative genomics of 213 strains and associated genera.</title>
        <authorList>
            <person name="Sun Z."/>
            <person name="Harris H.M."/>
            <person name="McCann A."/>
            <person name="Guo C."/>
            <person name="Argimon S."/>
            <person name="Zhang W."/>
            <person name="Yang X."/>
            <person name="Jeffery I.B."/>
            <person name="Cooney J.C."/>
            <person name="Kagawa T.F."/>
            <person name="Liu W."/>
            <person name="Song Y."/>
            <person name="Salvetti E."/>
            <person name="Wrobel A."/>
            <person name="Rasinkangas P."/>
            <person name="Parkhill J."/>
            <person name="Rea M.C."/>
            <person name="O'Sullivan O."/>
            <person name="Ritari J."/>
            <person name="Douillard F.P."/>
            <person name="Paul Ross R."/>
            <person name="Yang R."/>
            <person name="Briner A.E."/>
            <person name="Felis G.E."/>
            <person name="de Vos W.M."/>
            <person name="Barrangou R."/>
            <person name="Klaenhammer T.R."/>
            <person name="Caufield P.W."/>
            <person name="Cui Y."/>
            <person name="Zhang H."/>
            <person name="O'Toole P.W."/>
        </authorList>
    </citation>
    <scope>NUCLEOTIDE SEQUENCE [LARGE SCALE GENOMIC DNA]</scope>
    <source>
        <strain evidence="3 4">DSM 14857</strain>
    </source>
</reference>
<dbReference type="OrthoDB" id="9806388at2"/>
<dbReference type="Gene3D" id="3.40.350.10">
    <property type="entry name" value="Creatinase/prolidase N-terminal domain"/>
    <property type="match status" value="1"/>
</dbReference>
<feature type="domain" description="Peptidase M24" evidence="1">
    <location>
        <begin position="139"/>
        <end position="340"/>
    </location>
</feature>
<protein>
    <submittedName>
        <fullName evidence="3">Xaa-Pro dipeptidase</fullName>
    </submittedName>
</protein>
<accession>A0A0R1SIZ6</accession>
<dbReference type="PANTHER" id="PTHR46112">
    <property type="entry name" value="AMINOPEPTIDASE"/>
    <property type="match status" value="1"/>
</dbReference>
<dbReference type="InterPro" id="IPR000587">
    <property type="entry name" value="Creatinase_N"/>
</dbReference>
<keyword evidence="4" id="KW-1185">Reference proteome</keyword>
<evidence type="ECO:0000313" key="3">
    <source>
        <dbReference type="EMBL" id="KRL65859.1"/>
    </source>
</evidence>
<evidence type="ECO:0000259" key="2">
    <source>
        <dbReference type="Pfam" id="PF01321"/>
    </source>
</evidence>
<dbReference type="Pfam" id="PF01321">
    <property type="entry name" value="Creatinase_N"/>
    <property type="match status" value="1"/>
</dbReference>
<feature type="domain" description="Creatinase N-terminal" evidence="2">
    <location>
        <begin position="6"/>
        <end position="130"/>
    </location>
</feature>
<name>A0A0R1SIZ6_9LACO</name>
<proteinExistence type="predicted"/>
<dbReference type="PANTHER" id="PTHR46112:SF3">
    <property type="entry name" value="AMINOPEPTIDASE YPDF"/>
    <property type="match status" value="1"/>
</dbReference>
<dbReference type="AlphaFoldDB" id="A0A0R1SIZ6"/>
<evidence type="ECO:0000259" key="1">
    <source>
        <dbReference type="Pfam" id="PF00557"/>
    </source>
</evidence>
<dbReference type="SUPFAM" id="SSF53092">
    <property type="entry name" value="Creatinase/prolidase N-terminal domain"/>
    <property type="match status" value="1"/>
</dbReference>
<comment type="caution">
    <text evidence="3">The sequence shown here is derived from an EMBL/GenBank/DDBJ whole genome shotgun (WGS) entry which is preliminary data.</text>
</comment>
<dbReference type="InterPro" id="IPR036005">
    <property type="entry name" value="Creatinase/aminopeptidase-like"/>
</dbReference>
<dbReference type="InterPro" id="IPR029149">
    <property type="entry name" value="Creatin/AminoP/Spt16_N"/>
</dbReference>
<evidence type="ECO:0000313" key="4">
    <source>
        <dbReference type="Proteomes" id="UP000051647"/>
    </source>
</evidence>
<gene>
    <name evidence="3" type="ORF">FC27_GL001228</name>
</gene>
<dbReference type="InterPro" id="IPR050659">
    <property type="entry name" value="Peptidase_M24B"/>
</dbReference>
<dbReference type="eggNOG" id="COG0006">
    <property type="taxonomic scope" value="Bacteria"/>
</dbReference>
<dbReference type="RefSeq" id="WP_010624435.1">
    <property type="nucleotide sequence ID" value="NZ_AZFA01000025.1"/>
</dbReference>
<dbReference type="PATRIC" id="fig|1423815.3.peg.1259"/>
<dbReference type="Pfam" id="PF00557">
    <property type="entry name" value="Peptidase_M24"/>
    <property type="match status" value="1"/>
</dbReference>
<dbReference type="Proteomes" id="UP000051647">
    <property type="component" value="Unassembled WGS sequence"/>
</dbReference>
<dbReference type="EMBL" id="AZFA01000025">
    <property type="protein sequence ID" value="KRL65859.1"/>
    <property type="molecule type" value="Genomic_DNA"/>
</dbReference>